<name>A0ACC6J884_9FLAO</name>
<keyword evidence="2" id="KW-1185">Reference proteome</keyword>
<dbReference type="EMBL" id="JAVDQX010000002">
    <property type="protein sequence ID" value="MDR6459260.1"/>
    <property type="molecule type" value="Genomic_DNA"/>
</dbReference>
<sequence length="184" mass="21710">MNNNDEKKEINTLDFYKELYFKENERKKDFDNLVNLPILIYTTIVAVNLFTLEKFIKEPSTIDCVNCFLKILVSITLGSIAYSIYYLLISFVNFPKSYIYKEIGNPKEIFDYEQNLREEQETLEDAELLMNHYLKDSFMDCANTNFLINQKRSDYYAQSKNGIFLGVASTIIIILIYFIKLINF</sequence>
<accession>A0ACC6J884</accession>
<comment type="caution">
    <text evidence="1">The sequence shown here is derived from an EMBL/GenBank/DDBJ whole genome shotgun (WGS) entry which is preliminary data.</text>
</comment>
<evidence type="ECO:0000313" key="2">
    <source>
        <dbReference type="Proteomes" id="UP001184833"/>
    </source>
</evidence>
<evidence type="ECO:0000313" key="1">
    <source>
        <dbReference type="EMBL" id="MDR6459260.1"/>
    </source>
</evidence>
<dbReference type="Proteomes" id="UP001184833">
    <property type="component" value="Unassembled WGS sequence"/>
</dbReference>
<reference evidence="1" key="1">
    <citation type="submission" date="2023-07" db="EMBL/GenBank/DDBJ databases">
        <title>Sorghum-associated microbial communities from plants grown in Nebraska, USA.</title>
        <authorList>
            <person name="Schachtman D."/>
        </authorList>
    </citation>
    <scope>NUCLEOTIDE SEQUENCE</scope>
    <source>
        <strain evidence="1">DS2329</strain>
    </source>
</reference>
<organism evidence="1 2">
    <name type="scientific">Chryseobacterium vietnamense</name>
    <dbReference type="NCBI Taxonomy" id="866785"/>
    <lineage>
        <taxon>Bacteria</taxon>
        <taxon>Pseudomonadati</taxon>
        <taxon>Bacteroidota</taxon>
        <taxon>Flavobacteriia</taxon>
        <taxon>Flavobacteriales</taxon>
        <taxon>Weeksellaceae</taxon>
        <taxon>Chryseobacterium group</taxon>
        <taxon>Chryseobacterium</taxon>
    </lineage>
</organism>
<proteinExistence type="predicted"/>
<gene>
    <name evidence="1" type="ORF">J2786_002367</name>
</gene>
<protein>
    <submittedName>
        <fullName evidence="1">Uncharacterized protein</fullName>
    </submittedName>
</protein>